<dbReference type="Pfam" id="PF05719">
    <property type="entry name" value="GPP34"/>
    <property type="match status" value="1"/>
</dbReference>
<dbReference type="PATRIC" id="fig|1938.3.peg.8285"/>
<proteinExistence type="predicted"/>
<name>A0A0J8C1E1_STRVR</name>
<dbReference type="InterPro" id="IPR038261">
    <property type="entry name" value="GPP34-like_sf"/>
</dbReference>
<reference evidence="5 6" key="1">
    <citation type="submission" date="2015-06" db="EMBL/GenBank/DDBJ databases">
        <authorList>
            <person name="Ju K.-S."/>
            <person name="Doroghazi J.R."/>
            <person name="Metcalf W.W."/>
        </authorList>
    </citation>
    <scope>NUCLEOTIDE SEQUENCE [LARGE SCALE GENOMIC DNA]</scope>
    <source>
        <strain evidence="5 6">NRRL 3414</strain>
    </source>
</reference>
<evidence type="ECO:0000313" key="5">
    <source>
        <dbReference type="EMBL" id="KMS71525.1"/>
    </source>
</evidence>
<evidence type="ECO:0000256" key="1">
    <source>
        <dbReference type="ARBA" id="ARBA00004255"/>
    </source>
</evidence>
<dbReference type="GO" id="GO:0012505">
    <property type="term" value="C:endomembrane system"/>
    <property type="evidence" value="ECO:0007669"/>
    <property type="project" value="UniProtKB-ARBA"/>
</dbReference>
<gene>
    <name evidence="5" type="ORF">ACM01_26760</name>
</gene>
<dbReference type="InterPro" id="IPR008628">
    <property type="entry name" value="GPP34-like"/>
</dbReference>
<dbReference type="Gene3D" id="1.10.3630.10">
    <property type="entry name" value="yeast vps74-n-term truncation variant domain like"/>
    <property type="match status" value="1"/>
</dbReference>
<evidence type="ECO:0000256" key="3">
    <source>
        <dbReference type="ARBA" id="ARBA00023121"/>
    </source>
</evidence>
<comment type="caution">
    <text evidence="5">The sequence shown here is derived from an EMBL/GenBank/DDBJ whole genome shotgun (WGS) entry which is preliminary data.</text>
</comment>
<evidence type="ECO:0000256" key="2">
    <source>
        <dbReference type="ARBA" id="ARBA00023034"/>
    </source>
</evidence>
<evidence type="ECO:0008006" key="7">
    <source>
        <dbReference type="Google" id="ProtNLM"/>
    </source>
</evidence>
<dbReference type="AlphaFoldDB" id="A0A0J8C1E1"/>
<evidence type="ECO:0000256" key="4">
    <source>
        <dbReference type="ARBA" id="ARBA00023136"/>
    </source>
</evidence>
<dbReference type="EMBL" id="LFNT01000035">
    <property type="protein sequence ID" value="KMS71525.1"/>
    <property type="molecule type" value="Genomic_DNA"/>
</dbReference>
<keyword evidence="3" id="KW-0446">Lipid-binding</keyword>
<dbReference type="RefSeq" id="WP_048583929.1">
    <property type="nucleotide sequence ID" value="NZ_LFNT01000035.1"/>
</dbReference>
<accession>A0A0J8C1E1</accession>
<keyword evidence="4" id="KW-0472">Membrane</keyword>
<evidence type="ECO:0000313" key="6">
    <source>
        <dbReference type="Proteomes" id="UP000037432"/>
    </source>
</evidence>
<dbReference type="GO" id="GO:0070273">
    <property type="term" value="F:phosphatidylinositol-4-phosphate binding"/>
    <property type="evidence" value="ECO:0007669"/>
    <property type="project" value="InterPro"/>
</dbReference>
<dbReference type="GO" id="GO:0005737">
    <property type="term" value="C:cytoplasm"/>
    <property type="evidence" value="ECO:0007669"/>
    <property type="project" value="UniProtKB-ARBA"/>
</dbReference>
<dbReference type="Proteomes" id="UP000037432">
    <property type="component" value="Unassembled WGS sequence"/>
</dbReference>
<sequence length="203" mass="21182">MTPTPLLLALCGAGEGGFWPWPSRTEAGRAVVGAALFELALARRLELGDDRVVPCGGGTTDDVVQNGVLRSVGAAGRARPPWEWVESLGPDALRQVEEECARAAALGTLGERMSEARARVRRAAERPDVRDVSALAVAVLLIAARQGHLVRPAVLPSARVRHAARALALLECGAPHSGQALRRASAAVRRSIAVSAAALAFPG</sequence>
<organism evidence="5 6">
    <name type="scientific">Streptomyces viridochromogenes</name>
    <dbReference type="NCBI Taxonomy" id="1938"/>
    <lineage>
        <taxon>Bacteria</taxon>
        <taxon>Bacillati</taxon>
        <taxon>Actinomycetota</taxon>
        <taxon>Actinomycetes</taxon>
        <taxon>Kitasatosporales</taxon>
        <taxon>Streptomycetaceae</taxon>
        <taxon>Streptomyces</taxon>
    </lineage>
</organism>
<protein>
    <recommendedName>
        <fullName evidence="7">GPP34 family phosphoprotein</fullName>
    </recommendedName>
</protein>
<comment type="subcellular location">
    <subcellularLocation>
        <location evidence="1">Golgi apparatus membrane</location>
        <topology evidence="1">Peripheral membrane protein</topology>
        <orientation evidence="1">Cytoplasmic side</orientation>
    </subcellularLocation>
</comment>
<keyword evidence="2" id="KW-0333">Golgi apparatus</keyword>
<dbReference type="OrthoDB" id="4717569at2"/>